<feature type="domain" description="UvrD-like helicase ATP-binding" evidence="5">
    <location>
        <begin position="53"/>
        <end position="105"/>
    </location>
</feature>
<dbReference type="GO" id="GO:0016887">
    <property type="term" value="F:ATP hydrolysis activity"/>
    <property type="evidence" value="ECO:0007669"/>
    <property type="project" value="RHEA"/>
</dbReference>
<dbReference type="Gene3D" id="3.40.50.300">
    <property type="entry name" value="P-loop containing nucleotide triphosphate hydrolases"/>
    <property type="match status" value="2"/>
</dbReference>
<dbReference type="Proteomes" id="UP000287872">
    <property type="component" value="Unassembled WGS sequence"/>
</dbReference>
<keyword evidence="2" id="KW-0378">Hydrolase</keyword>
<dbReference type="GO" id="GO:0043138">
    <property type="term" value="F:3'-5' DNA helicase activity"/>
    <property type="evidence" value="ECO:0007669"/>
    <property type="project" value="UniProtKB-EC"/>
</dbReference>
<name>A0A401ULJ5_9CLOT</name>
<proteinExistence type="predicted"/>
<keyword evidence="1" id="KW-0547">Nucleotide-binding</keyword>
<keyword evidence="7" id="KW-1185">Reference proteome</keyword>
<keyword evidence="4" id="KW-0067">ATP-binding</keyword>
<evidence type="ECO:0000256" key="1">
    <source>
        <dbReference type="ARBA" id="ARBA00022741"/>
    </source>
</evidence>
<evidence type="ECO:0000256" key="2">
    <source>
        <dbReference type="ARBA" id="ARBA00022801"/>
    </source>
</evidence>
<dbReference type="GO" id="GO:0005524">
    <property type="term" value="F:ATP binding"/>
    <property type="evidence" value="ECO:0007669"/>
    <property type="project" value="UniProtKB-KW"/>
</dbReference>
<dbReference type="InterPro" id="IPR014016">
    <property type="entry name" value="UvrD-like_ATP-bd"/>
</dbReference>
<dbReference type="SUPFAM" id="SSF52540">
    <property type="entry name" value="P-loop containing nucleoside triphosphate hydrolases"/>
    <property type="match status" value="1"/>
</dbReference>
<dbReference type="OrthoDB" id="9810135at2"/>
<evidence type="ECO:0000313" key="7">
    <source>
        <dbReference type="Proteomes" id="UP000287872"/>
    </source>
</evidence>
<dbReference type="GO" id="GO:0000724">
    <property type="term" value="P:double-strand break repair via homologous recombination"/>
    <property type="evidence" value="ECO:0007669"/>
    <property type="project" value="TreeGrafter"/>
</dbReference>
<dbReference type="GO" id="GO:0003677">
    <property type="term" value="F:DNA binding"/>
    <property type="evidence" value="ECO:0007669"/>
    <property type="project" value="InterPro"/>
</dbReference>
<dbReference type="AlphaFoldDB" id="A0A401ULJ5"/>
<comment type="caution">
    <text evidence="6">The sequence shown here is derived from an EMBL/GenBank/DDBJ whole genome shotgun (WGS) entry which is preliminary data.</text>
</comment>
<protein>
    <recommendedName>
        <fullName evidence="5">UvrD-like helicase ATP-binding domain-containing protein</fullName>
    </recommendedName>
</protein>
<dbReference type="RefSeq" id="WP_125000985.1">
    <property type="nucleotide sequence ID" value="NZ_BHYK01000010.1"/>
</dbReference>
<evidence type="ECO:0000256" key="3">
    <source>
        <dbReference type="ARBA" id="ARBA00022806"/>
    </source>
</evidence>
<dbReference type="InterPro" id="IPR027417">
    <property type="entry name" value="P-loop_NTPase"/>
</dbReference>
<dbReference type="GO" id="GO:0031297">
    <property type="term" value="P:replication fork processing"/>
    <property type="evidence" value="ECO:0007669"/>
    <property type="project" value="TreeGrafter"/>
</dbReference>
<accession>A0A401ULJ5</accession>
<evidence type="ECO:0000313" key="6">
    <source>
        <dbReference type="EMBL" id="GCD10402.1"/>
    </source>
</evidence>
<keyword evidence="3" id="KW-0347">Helicase</keyword>
<gene>
    <name evidence="6" type="ORF">Ctaglu_20250</name>
</gene>
<evidence type="ECO:0000256" key="4">
    <source>
        <dbReference type="ARBA" id="ARBA00022840"/>
    </source>
</evidence>
<dbReference type="PANTHER" id="PTHR11070:SF30">
    <property type="entry name" value="F-BOX DNA HELICASE 1"/>
    <property type="match status" value="1"/>
</dbReference>
<reference evidence="6 7" key="1">
    <citation type="submission" date="2018-11" db="EMBL/GenBank/DDBJ databases">
        <title>Genome sequencing and assembly of Clostridium tagluense strain A121.</title>
        <authorList>
            <person name="Murakami T."/>
            <person name="Segawa T."/>
            <person name="Shcherbakova V.A."/>
            <person name="Mori H."/>
            <person name="Yoshimura Y."/>
        </authorList>
    </citation>
    <scope>NUCLEOTIDE SEQUENCE [LARGE SCALE GENOMIC DNA]</scope>
    <source>
        <strain evidence="6 7">A121</strain>
    </source>
</reference>
<dbReference type="InterPro" id="IPR000212">
    <property type="entry name" value="DNA_helicase_UvrD/REP"/>
</dbReference>
<dbReference type="PANTHER" id="PTHR11070">
    <property type="entry name" value="UVRD / RECB / PCRA DNA HELICASE FAMILY MEMBER"/>
    <property type="match status" value="1"/>
</dbReference>
<dbReference type="Pfam" id="PF00580">
    <property type="entry name" value="UvrD-helicase"/>
    <property type="match status" value="1"/>
</dbReference>
<sequence length="370" mass="42690">MTFEELDIFSDPDNMYIRDEILACCNKLWALKKEYNNDVKVEHDFYLKLFQLSKKKMNNQYHCIVLDEAQDSSLLTLDLILNSQVTGIVCVGDCYQMLYSWRNAVNILDKIEGATEYVLTTSFRVGQSIANLANLLISDLTDTDINMKGFNTKQKIVDKIDRNKPYACLSRTNSSLFEEVINAIEAGKTKLYFEGGFQGYKFNNIRDCYYFSIGFETKNSMLSKFDNYGKMEEYADSSKDIELLSLISMVKKYGAQIPSLVESIEGNTVKSKETSQVIFTTIHKSKGMTFKNMVICNDHMDLADFYKKKFIEEDQDLKQETFKEECCILYVAITRVSGEIELSDNYKEYLVLRHRYISGRVGLQEEDLAI</sequence>
<organism evidence="6 7">
    <name type="scientific">Clostridium tagluense</name>
    <dbReference type="NCBI Taxonomy" id="360422"/>
    <lineage>
        <taxon>Bacteria</taxon>
        <taxon>Bacillati</taxon>
        <taxon>Bacillota</taxon>
        <taxon>Clostridia</taxon>
        <taxon>Eubacteriales</taxon>
        <taxon>Clostridiaceae</taxon>
        <taxon>Clostridium</taxon>
    </lineage>
</organism>
<evidence type="ECO:0000259" key="5">
    <source>
        <dbReference type="Pfam" id="PF00580"/>
    </source>
</evidence>
<dbReference type="EMBL" id="BHYK01000010">
    <property type="protein sequence ID" value="GCD10402.1"/>
    <property type="molecule type" value="Genomic_DNA"/>
</dbReference>